<proteinExistence type="predicted"/>
<evidence type="ECO:0000256" key="1">
    <source>
        <dbReference type="SAM" id="MobiDB-lite"/>
    </source>
</evidence>
<dbReference type="AlphaFoldDB" id="A0A7J5YLI3"/>
<feature type="compositionally biased region" description="Acidic residues" evidence="1">
    <location>
        <begin position="557"/>
        <end position="568"/>
    </location>
</feature>
<feature type="transmembrane region" description="Helical" evidence="2">
    <location>
        <begin position="75"/>
        <end position="94"/>
    </location>
</feature>
<dbReference type="OrthoDB" id="8951038at2759"/>
<dbReference type="EMBL" id="JAAKFY010000011">
    <property type="protein sequence ID" value="KAF3850344.1"/>
    <property type="molecule type" value="Genomic_DNA"/>
</dbReference>
<keyword evidence="2" id="KW-1133">Transmembrane helix</keyword>
<evidence type="ECO:0000313" key="4">
    <source>
        <dbReference type="Proteomes" id="UP000518266"/>
    </source>
</evidence>
<comment type="caution">
    <text evidence="3">The sequence shown here is derived from an EMBL/GenBank/DDBJ whole genome shotgun (WGS) entry which is preliminary data.</text>
</comment>
<accession>A0A7J5YLI3</accession>
<keyword evidence="2" id="KW-0472">Membrane</keyword>
<feature type="transmembrane region" description="Helical" evidence="2">
    <location>
        <begin position="45"/>
        <end position="63"/>
    </location>
</feature>
<feature type="transmembrane region" description="Helical" evidence="2">
    <location>
        <begin position="17"/>
        <end position="38"/>
    </location>
</feature>
<sequence>MHFETEYTQEYNLDLLLFHWFSLDLLLFHWFSLDLLLFHWFSLDLLLFHWFSLDLLLFHWFSLDLLLFHWFSLDLSLYYCFWFWICWWIDLDFLRLRCWFSRFHQDLLLCFDWLHLFVYDLDETYLRQDRVLNPDLMELLLLKRAQSVGLLQFGFGQFVLQVAVFVDLLQTLQRDEESDSQTASFCTDVAVLVAQLVVSGAVRLDLRLDFCQHALEVAGCDSVLGSDAGRHRTEEEHMSRVSSTHEAAECLKVDLNYEGVTASSDQMQADRTEEEHMSRVSSTHEAAECLKVDLKVHQQRLKVPSGQSAQQHQTDLDSIFMLLQENIFRFVGDELKKIKRVLSLDYPESLESQRENEDVLDGEDEEQWRSSREAFLNITLHFLRSMKQEELADRLHSIAVYLDRVTVYLDRVAVYLDRVAVYLDRVAVYLDRVAVYLDRVAVYLDRVTVYLDRVAVYLDRVAVYLDRVAVYLDRDTVYLDRDTSDFSMDSPIELKDGHHSDPKVPRQRSEVPINPSLQLDSIFLLLEENIVRFVEDELKKIRRVLSSDYPESLESQREEEEVLDGEDEEQRRSSREAFLNITLHFLRSMKQEELADRLHSIPQQSLKVPSGQSAQQHQTDLDSIFMLLQENIVRFVGDELKKIQRVLNSDYPEGLESQRKYEEILDGEDEEQKRSSREAFLNITLHFLRSMKQEELADRLHSIPQQSLKVPSGQSAQQHQTDLDSIFMVCKCRSTATPADSSSHTLSSEAAL</sequence>
<protein>
    <submittedName>
        <fullName evidence="3">Uncharacterized protein</fullName>
    </submittedName>
</protein>
<feature type="compositionally biased region" description="Basic and acidic residues" evidence="1">
    <location>
        <begin position="492"/>
        <end position="509"/>
    </location>
</feature>
<name>A0A7J5YLI3_DISMA</name>
<keyword evidence="4" id="KW-1185">Reference proteome</keyword>
<reference evidence="3 4" key="1">
    <citation type="submission" date="2020-03" db="EMBL/GenBank/DDBJ databases">
        <title>Dissostichus mawsoni Genome sequencing and assembly.</title>
        <authorList>
            <person name="Park H."/>
        </authorList>
    </citation>
    <scope>NUCLEOTIDE SEQUENCE [LARGE SCALE GENOMIC DNA]</scope>
    <source>
        <strain evidence="3">DM0001</strain>
        <tissue evidence="3">Muscle</tissue>
    </source>
</reference>
<dbReference type="Proteomes" id="UP000518266">
    <property type="component" value="Unassembled WGS sequence"/>
</dbReference>
<evidence type="ECO:0000313" key="3">
    <source>
        <dbReference type="EMBL" id="KAF3850344.1"/>
    </source>
</evidence>
<evidence type="ECO:0000256" key="2">
    <source>
        <dbReference type="SAM" id="Phobius"/>
    </source>
</evidence>
<gene>
    <name evidence="3" type="ORF">F7725_020063</name>
</gene>
<feature type="region of interest" description="Disordered" evidence="1">
    <location>
        <begin position="550"/>
        <end position="573"/>
    </location>
</feature>
<keyword evidence="2" id="KW-0812">Transmembrane</keyword>
<feature type="region of interest" description="Disordered" evidence="1">
    <location>
        <begin position="490"/>
        <end position="509"/>
    </location>
</feature>
<organism evidence="3 4">
    <name type="scientific">Dissostichus mawsoni</name>
    <name type="common">Antarctic cod</name>
    <dbReference type="NCBI Taxonomy" id="36200"/>
    <lineage>
        <taxon>Eukaryota</taxon>
        <taxon>Metazoa</taxon>
        <taxon>Chordata</taxon>
        <taxon>Craniata</taxon>
        <taxon>Vertebrata</taxon>
        <taxon>Euteleostomi</taxon>
        <taxon>Actinopterygii</taxon>
        <taxon>Neopterygii</taxon>
        <taxon>Teleostei</taxon>
        <taxon>Neoteleostei</taxon>
        <taxon>Acanthomorphata</taxon>
        <taxon>Eupercaria</taxon>
        <taxon>Perciformes</taxon>
        <taxon>Notothenioidei</taxon>
        <taxon>Nototheniidae</taxon>
        <taxon>Dissostichus</taxon>
    </lineage>
</organism>